<dbReference type="OrthoDB" id="1848798at2"/>
<accession>A0A0M2NIT7</accession>
<dbReference type="AlphaFoldDB" id="A0A0M2NIT7"/>
<sequence>MAAYYLENGKIREAGGVDASREAVEIYHLNTNGEITAKESVPDLKPGEGLLMCTEGFYVEPMEMQLDFLKAADAERWLKYMVLRHIERARYIDDRLWVLAEMMEEKI</sequence>
<keyword evidence="2" id="KW-1185">Reference proteome</keyword>
<dbReference type="Proteomes" id="UP000034076">
    <property type="component" value="Unassembled WGS sequence"/>
</dbReference>
<gene>
    <name evidence="1" type="ORF">CHK_0429</name>
</gene>
<reference evidence="1 2" key="1">
    <citation type="submission" date="2015-04" db="EMBL/GenBank/DDBJ databases">
        <title>Draft genome sequence of bacteremic isolate Catabacter hongkongensis type strain HKU16T.</title>
        <authorList>
            <person name="Lau S.K."/>
            <person name="Teng J.L."/>
            <person name="Huang Y."/>
            <person name="Curreem S.O."/>
            <person name="Tsui S.K."/>
            <person name="Woo P.C."/>
        </authorList>
    </citation>
    <scope>NUCLEOTIDE SEQUENCE [LARGE SCALE GENOMIC DNA]</scope>
    <source>
        <strain evidence="1 2">HKU16</strain>
    </source>
</reference>
<proteinExistence type="predicted"/>
<organism evidence="1 2">
    <name type="scientific">Christensenella hongkongensis</name>
    <dbReference type="NCBI Taxonomy" id="270498"/>
    <lineage>
        <taxon>Bacteria</taxon>
        <taxon>Bacillati</taxon>
        <taxon>Bacillota</taxon>
        <taxon>Clostridia</taxon>
        <taxon>Christensenellales</taxon>
        <taxon>Christensenellaceae</taxon>
        <taxon>Christensenella</taxon>
    </lineage>
</organism>
<evidence type="ECO:0000313" key="2">
    <source>
        <dbReference type="Proteomes" id="UP000034076"/>
    </source>
</evidence>
<dbReference type="STRING" id="270498.CHK_0429"/>
<comment type="caution">
    <text evidence="1">The sequence shown here is derived from an EMBL/GenBank/DDBJ whole genome shotgun (WGS) entry which is preliminary data.</text>
</comment>
<evidence type="ECO:0000313" key="1">
    <source>
        <dbReference type="EMBL" id="KKI52073.1"/>
    </source>
</evidence>
<protein>
    <submittedName>
        <fullName evidence="1">Uncharacterized protein</fullName>
    </submittedName>
</protein>
<dbReference type="RefSeq" id="WP_046442381.1">
    <property type="nucleotide sequence ID" value="NZ_LAYJ01000043.1"/>
</dbReference>
<name>A0A0M2NIT7_9FIRM</name>
<dbReference type="EMBL" id="LAYJ01000043">
    <property type="protein sequence ID" value="KKI52073.1"/>
    <property type="molecule type" value="Genomic_DNA"/>
</dbReference>